<keyword evidence="2" id="KW-0413">Isomerase</keyword>
<dbReference type="RefSeq" id="WP_077100487.1">
    <property type="nucleotide sequence ID" value="NZ_LT717701.1"/>
</dbReference>
<feature type="domain" description="Xylose isomerase-like TIM barrel" evidence="1">
    <location>
        <begin position="79"/>
        <end position="254"/>
    </location>
</feature>
<organism evidence="2 3">
    <name type="scientific">Mycobacterium terramassiliense</name>
    <dbReference type="NCBI Taxonomy" id="1841859"/>
    <lineage>
        <taxon>Bacteria</taxon>
        <taxon>Bacillati</taxon>
        <taxon>Actinomycetota</taxon>
        <taxon>Actinomycetes</taxon>
        <taxon>Mycobacteriales</taxon>
        <taxon>Mycobacteriaceae</taxon>
        <taxon>Mycobacterium</taxon>
    </lineage>
</organism>
<dbReference type="SUPFAM" id="SSF51658">
    <property type="entry name" value="Xylose isomerase-like"/>
    <property type="match status" value="1"/>
</dbReference>
<evidence type="ECO:0000259" key="1">
    <source>
        <dbReference type="Pfam" id="PF01261"/>
    </source>
</evidence>
<keyword evidence="3" id="KW-1185">Reference proteome</keyword>
<dbReference type="Pfam" id="PF01261">
    <property type="entry name" value="AP_endonuc_2"/>
    <property type="match status" value="1"/>
</dbReference>
<accession>A0A2U3NE22</accession>
<reference evidence="2 3" key="1">
    <citation type="submission" date="2017-01" db="EMBL/GenBank/DDBJ databases">
        <authorList>
            <consortium name="Urmite Genomes"/>
        </authorList>
    </citation>
    <scope>NUCLEOTIDE SEQUENCE [LARGE SCALE GENOMIC DNA]</scope>
    <source>
        <strain evidence="2 3">AB308</strain>
    </source>
</reference>
<dbReference type="OrthoDB" id="9787068at2"/>
<protein>
    <submittedName>
        <fullName evidence="2">Sugar phosphate isomerase/epimerase</fullName>
    </submittedName>
</protein>
<dbReference type="Proteomes" id="UP000241595">
    <property type="component" value="Unassembled WGS sequence"/>
</dbReference>
<dbReference type="InterPro" id="IPR036237">
    <property type="entry name" value="Xyl_isomerase-like_sf"/>
</dbReference>
<dbReference type="InterPro" id="IPR013022">
    <property type="entry name" value="Xyl_isomerase-like_TIM-brl"/>
</dbReference>
<dbReference type="STRING" id="1841859.GCA_900157385_03247"/>
<dbReference type="InterPro" id="IPR050312">
    <property type="entry name" value="IolE/XylAMocC-like"/>
</dbReference>
<evidence type="ECO:0000313" key="3">
    <source>
        <dbReference type="Proteomes" id="UP000241595"/>
    </source>
</evidence>
<dbReference type="EMBL" id="FTRV01000013">
    <property type="protein sequence ID" value="SPM29755.1"/>
    <property type="molecule type" value="Genomic_DNA"/>
</dbReference>
<evidence type="ECO:0000313" key="2">
    <source>
        <dbReference type="EMBL" id="SPM29755.1"/>
    </source>
</evidence>
<sequence>MAASATPAHPRLSVHDVTFYGAPLADLEACWATLGVCRLSILDTELFDPLFPTLLQRDRYAVEAVYHLFAGGSLSGDPQAAQDGLCRVIDAAAGVRASTVYLLTGGRGELSWGQAAERFCAMVTPCAAHAQAAGVALAVENASSLYADIHLAHTLRDTVALAEMADLSVCIDVFHCWAEGDFEAMVQRALPRTALIQLSDYVLGDRALPGRAVPGDGAIPLERFVAQALAGGYRHGFDLELIGPRIDREGRLESARRACDVVGAMLDGLGV</sequence>
<name>A0A2U3NE22_9MYCO</name>
<proteinExistence type="predicted"/>
<dbReference type="PANTHER" id="PTHR12110">
    <property type="entry name" value="HYDROXYPYRUVATE ISOMERASE"/>
    <property type="match status" value="1"/>
</dbReference>
<gene>
    <name evidence="2" type="ORF">MTAB308_3247</name>
</gene>
<dbReference type="PANTHER" id="PTHR12110:SF52">
    <property type="entry name" value="XYLOSE ISOMERASE"/>
    <property type="match status" value="1"/>
</dbReference>
<dbReference type="Gene3D" id="3.20.20.150">
    <property type="entry name" value="Divalent-metal-dependent TIM barrel enzymes"/>
    <property type="match status" value="1"/>
</dbReference>
<dbReference type="GO" id="GO:0016853">
    <property type="term" value="F:isomerase activity"/>
    <property type="evidence" value="ECO:0007669"/>
    <property type="project" value="UniProtKB-KW"/>
</dbReference>
<dbReference type="AlphaFoldDB" id="A0A2U3NE22"/>